<keyword evidence="2" id="KW-1185">Reference proteome</keyword>
<sequence length="110" mass="12471">MTAHSHPDLTQILAELRRPKLLVRAARFGLRDYNRARDLKRLMRRNEAPRPVSALIELIAQEAELEMLRKNGEAGYSLTRHIEILIAVMAEARLVRIMAATPKSTDLSAT</sequence>
<evidence type="ECO:0000313" key="2">
    <source>
        <dbReference type="Proteomes" id="UP000027725"/>
    </source>
</evidence>
<dbReference type="Pfam" id="PF20083">
    <property type="entry name" value="DUF6477"/>
    <property type="match status" value="1"/>
</dbReference>
<dbReference type="STRING" id="1185766.SAMN05216224_106155"/>
<gene>
    <name evidence="1" type="ORF">DL1_20085</name>
</gene>
<dbReference type="EMBL" id="JHEH01000008">
    <property type="protein sequence ID" value="KEP70083.1"/>
    <property type="molecule type" value="Genomic_DNA"/>
</dbReference>
<dbReference type="AlphaFoldDB" id="A0A074TM54"/>
<evidence type="ECO:0000313" key="1">
    <source>
        <dbReference type="EMBL" id="KEP70083.1"/>
    </source>
</evidence>
<accession>A0A074TM54</accession>
<protein>
    <submittedName>
        <fullName evidence="1">Uncharacterized protein</fullName>
    </submittedName>
</protein>
<proteinExistence type="predicted"/>
<name>A0A074TM54_9RHOB</name>
<reference evidence="1 2" key="1">
    <citation type="submission" date="2014-03" db="EMBL/GenBank/DDBJ databases">
        <title>The draft genome sequence of Thioclava dalianensis DLFJ1-1.</title>
        <authorList>
            <person name="Lai Q."/>
            <person name="Shao Z."/>
        </authorList>
    </citation>
    <scope>NUCLEOTIDE SEQUENCE [LARGE SCALE GENOMIC DNA]</scope>
    <source>
        <strain evidence="1 2">DLFJ1-1</strain>
    </source>
</reference>
<dbReference type="OrthoDB" id="7875218at2"/>
<dbReference type="RefSeq" id="WP_038065068.1">
    <property type="nucleotide sequence ID" value="NZ_FOVB01000006.1"/>
</dbReference>
<dbReference type="Proteomes" id="UP000027725">
    <property type="component" value="Unassembled WGS sequence"/>
</dbReference>
<dbReference type="InterPro" id="IPR045516">
    <property type="entry name" value="DUF6477"/>
</dbReference>
<comment type="caution">
    <text evidence="1">The sequence shown here is derived from an EMBL/GenBank/DDBJ whole genome shotgun (WGS) entry which is preliminary data.</text>
</comment>
<dbReference type="eggNOG" id="ENOG5032YYG">
    <property type="taxonomic scope" value="Bacteria"/>
</dbReference>
<organism evidence="1 2">
    <name type="scientific">Thioclava dalianensis</name>
    <dbReference type="NCBI Taxonomy" id="1185766"/>
    <lineage>
        <taxon>Bacteria</taxon>
        <taxon>Pseudomonadati</taxon>
        <taxon>Pseudomonadota</taxon>
        <taxon>Alphaproteobacteria</taxon>
        <taxon>Rhodobacterales</taxon>
        <taxon>Paracoccaceae</taxon>
        <taxon>Thioclava</taxon>
    </lineage>
</organism>